<dbReference type="Pfam" id="PF05199">
    <property type="entry name" value="GMC_oxred_C"/>
    <property type="match status" value="1"/>
</dbReference>
<reference evidence="10" key="1">
    <citation type="submission" date="2010-04" db="EMBL/GenBank/DDBJ databases">
        <title>Complete genome sequence of Nitrosococcus halophilus Nc4, a salt-adapted, aerobic obligate ammonia-oxidizing sulfur purple bacterium.</title>
        <authorList>
            <consortium name="US DOE Joint Genome Institute"/>
            <person name="Campbell M.A."/>
            <person name="Malfatti S.A."/>
            <person name="Chain P.S.G."/>
            <person name="Heidelberg J.F."/>
            <person name="Ward B.B."/>
            <person name="Klotz M.G."/>
        </authorList>
    </citation>
    <scope>NUCLEOTIDE SEQUENCE [LARGE SCALE GENOMIC DNA]</scope>
    <source>
        <strain evidence="10">Nc4</strain>
    </source>
</reference>
<dbReference type="eggNOG" id="COG2303">
    <property type="taxonomic scope" value="Bacteria"/>
</dbReference>
<evidence type="ECO:0000313" key="9">
    <source>
        <dbReference type="EMBL" id="ADE16346.1"/>
    </source>
</evidence>
<dbReference type="InterPro" id="IPR002938">
    <property type="entry name" value="FAD-bd"/>
</dbReference>
<dbReference type="PANTHER" id="PTHR42784:SF1">
    <property type="entry name" value="PYRANOSE 2-OXIDASE"/>
    <property type="match status" value="1"/>
</dbReference>
<feature type="domain" description="Glucose-methanol-choline oxidoreductase N-terminal" evidence="6">
    <location>
        <begin position="205"/>
        <end position="285"/>
    </location>
</feature>
<dbReference type="AlphaFoldDB" id="D5C0M3"/>
<dbReference type="HOGENOM" id="CLU_008878_4_2_6"/>
<evidence type="ECO:0000259" key="7">
    <source>
        <dbReference type="Pfam" id="PF01494"/>
    </source>
</evidence>
<evidence type="ECO:0000256" key="1">
    <source>
        <dbReference type="ARBA" id="ARBA00001974"/>
    </source>
</evidence>
<evidence type="ECO:0000259" key="6">
    <source>
        <dbReference type="Pfam" id="PF00732"/>
    </source>
</evidence>
<keyword evidence="4" id="KW-0274">FAD</keyword>
<keyword evidence="10" id="KW-1185">Reference proteome</keyword>
<sequence>MVVRNLVRNLDALEGSEPFDVCIIGSGPAGTTLGTLLAEHGIRTVILESGNSLLNWLADPRLKKLAEYEYTGDTNYPLTRTTGRLVGGNSNFWTGRCERFQPSDFETNPYTPKGNPWPIKYKDLDSYYLQAEKMLRVRGGKLSKYMPPRSEELPLPPSPNITALKKLMIKAGVVVDDSPTATPARGIRFFRFNKEILPRFLGSRCGILVSGVTVTRLIHDNESRIMGAEAKTLDGITKMIRAHTYVVACGGIQTPRLLLLSRSERFPKGIGNQYDRVGRGFNEHAAPNIYGKIRHNRNTLDLRHKVGRTHQFYEKFWVDGLGGVFPVFIQSWVFPHHLLRYRLQDIPRHAVKIMKRAMQPTLYMGATIEMQPVDENRVSLSNTREDIFGNPLPHLIFNYTDKDLHLLERTRQLLYSLFEKMNATDLEEIEVTWSRHHIGTCRMGDNPKTSVVDRNLKVHDCPNLYLCGSETFVTGSPAPPVLTITALAHRLGDHLISSSLQKI</sequence>
<feature type="domain" description="FAD-binding" evidence="7">
    <location>
        <begin position="20"/>
        <end position="50"/>
    </location>
</feature>
<dbReference type="EMBL" id="CP001798">
    <property type="protein sequence ID" value="ADE16346.1"/>
    <property type="molecule type" value="Genomic_DNA"/>
</dbReference>
<keyword evidence="5" id="KW-0560">Oxidoreductase</keyword>
<gene>
    <name evidence="9" type="ordered locus">Nhal_3303</name>
</gene>
<dbReference type="InterPro" id="IPR051473">
    <property type="entry name" value="P2Ox-like"/>
</dbReference>
<proteinExistence type="inferred from homology"/>
<dbReference type="SUPFAM" id="SSF54373">
    <property type="entry name" value="FAD-linked reductases, C-terminal domain"/>
    <property type="match status" value="1"/>
</dbReference>
<dbReference type="Gene3D" id="3.50.50.60">
    <property type="entry name" value="FAD/NAD(P)-binding domain"/>
    <property type="match status" value="2"/>
</dbReference>
<dbReference type="Proteomes" id="UP000001844">
    <property type="component" value="Chromosome"/>
</dbReference>
<name>D5C0M3_NITHN</name>
<dbReference type="GO" id="GO:0016614">
    <property type="term" value="F:oxidoreductase activity, acting on CH-OH group of donors"/>
    <property type="evidence" value="ECO:0007669"/>
    <property type="project" value="InterPro"/>
</dbReference>
<protein>
    <submittedName>
        <fullName evidence="9">Glucose-methanol-choline oxidoreductase</fullName>
    </submittedName>
</protein>
<evidence type="ECO:0000256" key="4">
    <source>
        <dbReference type="ARBA" id="ARBA00022827"/>
    </source>
</evidence>
<evidence type="ECO:0000256" key="3">
    <source>
        <dbReference type="ARBA" id="ARBA00022630"/>
    </source>
</evidence>
<evidence type="ECO:0000259" key="8">
    <source>
        <dbReference type="Pfam" id="PF05199"/>
    </source>
</evidence>
<dbReference type="PANTHER" id="PTHR42784">
    <property type="entry name" value="PYRANOSE 2-OXIDASE"/>
    <property type="match status" value="1"/>
</dbReference>
<accession>D5C0M3</accession>
<evidence type="ECO:0000256" key="5">
    <source>
        <dbReference type="ARBA" id="ARBA00023002"/>
    </source>
</evidence>
<feature type="domain" description="Glucose-methanol-choline oxidoreductase C-terminal" evidence="8">
    <location>
        <begin position="372"/>
        <end position="488"/>
    </location>
</feature>
<dbReference type="GO" id="GO:0071949">
    <property type="term" value="F:FAD binding"/>
    <property type="evidence" value="ECO:0007669"/>
    <property type="project" value="InterPro"/>
</dbReference>
<evidence type="ECO:0000313" key="10">
    <source>
        <dbReference type="Proteomes" id="UP000001844"/>
    </source>
</evidence>
<organism evidence="9 10">
    <name type="scientific">Nitrosococcus halophilus (strain Nc4)</name>
    <dbReference type="NCBI Taxonomy" id="472759"/>
    <lineage>
        <taxon>Bacteria</taxon>
        <taxon>Pseudomonadati</taxon>
        <taxon>Pseudomonadota</taxon>
        <taxon>Gammaproteobacteria</taxon>
        <taxon>Chromatiales</taxon>
        <taxon>Chromatiaceae</taxon>
        <taxon>Nitrosococcus</taxon>
    </lineage>
</organism>
<dbReference type="InterPro" id="IPR000172">
    <property type="entry name" value="GMC_OxRdtase_N"/>
</dbReference>
<dbReference type="OrthoDB" id="9787779at2"/>
<dbReference type="Pfam" id="PF00732">
    <property type="entry name" value="GMC_oxred_N"/>
    <property type="match status" value="1"/>
</dbReference>
<dbReference type="STRING" id="472759.Nhal_3303"/>
<comment type="cofactor">
    <cofactor evidence="1">
        <name>FAD</name>
        <dbReference type="ChEBI" id="CHEBI:57692"/>
    </cofactor>
</comment>
<dbReference type="RefSeq" id="WP_013034195.1">
    <property type="nucleotide sequence ID" value="NC_013960.1"/>
</dbReference>
<comment type="similarity">
    <text evidence="2">Belongs to the GMC oxidoreductase family.</text>
</comment>
<dbReference type="InterPro" id="IPR007867">
    <property type="entry name" value="GMC_OxRtase_C"/>
</dbReference>
<dbReference type="SUPFAM" id="SSF51905">
    <property type="entry name" value="FAD/NAD(P)-binding domain"/>
    <property type="match status" value="1"/>
</dbReference>
<dbReference type="KEGG" id="nhl:Nhal_3303"/>
<keyword evidence="3" id="KW-0285">Flavoprotein</keyword>
<dbReference type="InterPro" id="IPR036188">
    <property type="entry name" value="FAD/NAD-bd_sf"/>
</dbReference>
<evidence type="ECO:0000256" key="2">
    <source>
        <dbReference type="ARBA" id="ARBA00010790"/>
    </source>
</evidence>
<dbReference type="Pfam" id="PF01494">
    <property type="entry name" value="FAD_binding_3"/>
    <property type="match status" value="1"/>
</dbReference>